<evidence type="ECO:0000313" key="2">
    <source>
        <dbReference type="Proteomes" id="UP000026915"/>
    </source>
</evidence>
<name>A0A061G3M1_THECC</name>
<evidence type="ECO:0000313" key="1">
    <source>
        <dbReference type="EMBL" id="EOY24465.1"/>
    </source>
</evidence>
<dbReference type="Proteomes" id="UP000026915">
    <property type="component" value="Chromosome 3"/>
</dbReference>
<keyword evidence="2" id="KW-1185">Reference proteome</keyword>
<dbReference type="HOGENOM" id="CLU_1663837_0_0_1"/>
<protein>
    <submittedName>
        <fullName evidence="1">Uncharacterized protein</fullName>
    </submittedName>
</protein>
<dbReference type="PANTHER" id="PTHR47723:SF19">
    <property type="entry name" value="POLYNUCLEOTIDYL TRANSFERASE, RIBONUCLEASE H-LIKE SUPERFAMILY PROTEIN"/>
    <property type="match status" value="1"/>
</dbReference>
<dbReference type="PANTHER" id="PTHR47723">
    <property type="entry name" value="OS05G0353850 PROTEIN"/>
    <property type="match status" value="1"/>
</dbReference>
<gene>
    <name evidence="1" type="ORF">TCM_016059</name>
</gene>
<dbReference type="EMBL" id="CM001881">
    <property type="protein sequence ID" value="EOY24465.1"/>
    <property type="molecule type" value="Genomic_DNA"/>
</dbReference>
<reference evidence="1 2" key="1">
    <citation type="journal article" date="2013" name="Genome Biol.">
        <title>The genome sequence of the most widely cultivated cacao type and its use to identify candidate genes regulating pod color.</title>
        <authorList>
            <person name="Motamayor J.C."/>
            <person name="Mockaitis K."/>
            <person name="Schmutz J."/>
            <person name="Haiminen N."/>
            <person name="Iii D.L."/>
            <person name="Cornejo O."/>
            <person name="Findley S.D."/>
            <person name="Zheng P."/>
            <person name="Utro F."/>
            <person name="Royaert S."/>
            <person name="Saski C."/>
            <person name="Jenkins J."/>
            <person name="Podicheti R."/>
            <person name="Zhao M."/>
            <person name="Scheffler B.E."/>
            <person name="Stack J.C."/>
            <person name="Feltus F.A."/>
            <person name="Mustiga G.M."/>
            <person name="Amores F."/>
            <person name="Phillips W."/>
            <person name="Marelli J.P."/>
            <person name="May G.D."/>
            <person name="Shapiro H."/>
            <person name="Ma J."/>
            <person name="Bustamante C.D."/>
            <person name="Schnell R.J."/>
            <person name="Main D."/>
            <person name="Gilbert D."/>
            <person name="Parida L."/>
            <person name="Kuhn D.N."/>
        </authorList>
    </citation>
    <scope>NUCLEOTIDE SEQUENCE [LARGE SCALE GENOMIC DNA]</scope>
    <source>
        <strain evidence="2">cv. Matina 1-6</strain>
    </source>
</reference>
<dbReference type="Gramene" id="EOY24465">
    <property type="protein sequence ID" value="EOY24465"/>
    <property type="gene ID" value="TCM_016059"/>
</dbReference>
<dbReference type="AlphaFoldDB" id="A0A061G3M1"/>
<accession>A0A061G3M1</accession>
<sequence length="159" mass="17967">MNLLTNDVVSDFLDENGRWKPDKLNDLPQGLRDQLSLVHLLSNKWSPSPNGYQWPFGANFTIIAIIRGFIKFEVGLYSALSRQLCFIAWQPPLESFVEMNVDAAVISNLRELSMGDLCQDNGGYWIFGFMGRLGMGTILKAELHVVYKGLTLVWDHGCQ</sequence>
<proteinExistence type="predicted"/>
<dbReference type="InParanoid" id="A0A061G3M1"/>
<organism evidence="1 2">
    <name type="scientific">Theobroma cacao</name>
    <name type="common">Cacao</name>
    <name type="synonym">Cocoa</name>
    <dbReference type="NCBI Taxonomy" id="3641"/>
    <lineage>
        <taxon>Eukaryota</taxon>
        <taxon>Viridiplantae</taxon>
        <taxon>Streptophyta</taxon>
        <taxon>Embryophyta</taxon>
        <taxon>Tracheophyta</taxon>
        <taxon>Spermatophyta</taxon>
        <taxon>Magnoliopsida</taxon>
        <taxon>eudicotyledons</taxon>
        <taxon>Gunneridae</taxon>
        <taxon>Pentapetalae</taxon>
        <taxon>rosids</taxon>
        <taxon>malvids</taxon>
        <taxon>Malvales</taxon>
        <taxon>Malvaceae</taxon>
        <taxon>Byttnerioideae</taxon>
        <taxon>Theobroma</taxon>
    </lineage>
</organism>
<dbReference type="InterPro" id="IPR053151">
    <property type="entry name" value="RNase_H-like"/>
</dbReference>